<evidence type="ECO:0000256" key="13">
    <source>
        <dbReference type="ARBA" id="ARBA00060789"/>
    </source>
</evidence>
<keyword evidence="6" id="KW-0007">Acetylation</keyword>
<evidence type="ECO:0000256" key="1">
    <source>
        <dbReference type="ARBA" id="ARBA00004342"/>
    </source>
</evidence>
<keyword evidence="11" id="KW-0636">Prenylation</keyword>
<name>A0A9W7TUW0_TRIRA</name>
<dbReference type="PANTHER" id="PTHR15124">
    <property type="entry name" value="SELENOPROTEIN W"/>
    <property type="match status" value="1"/>
</dbReference>
<dbReference type="GO" id="GO:0005886">
    <property type="term" value="C:plasma membrane"/>
    <property type="evidence" value="ECO:0007669"/>
    <property type="project" value="UniProtKB-SubCell"/>
</dbReference>
<accession>A0A9W7TUW0</accession>
<evidence type="ECO:0000256" key="5">
    <source>
        <dbReference type="ARBA" id="ARBA00022703"/>
    </source>
</evidence>
<dbReference type="EMBL" id="JAFHDT010000011">
    <property type="protein sequence ID" value="KAI7803321.1"/>
    <property type="molecule type" value="Genomic_DNA"/>
</dbReference>
<keyword evidence="9" id="KW-0676">Redox-active center</keyword>
<evidence type="ECO:0000313" key="17">
    <source>
        <dbReference type="Proteomes" id="UP001059041"/>
    </source>
</evidence>
<comment type="similarity">
    <text evidence="13">Belongs to the SelWTH family.</text>
</comment>
<proteinExistence type="inferred from homology"/>
<evidence type="ECO:0000256" key="15">
    <source>
        <dbReference type="ARBA" id="ARBA00069166"/>
    </source>
</evidence>
<comment type="subunit">
    <text evidence="14">Interacts with GPX1.</text>
</comment>
<evidence type="ECO:0000256" key="14">
    <source>
        <dbReference type="ARBA" id="ARBA00065658"/>
    </source>
</evidence>
<dbReference type="GO" id="GO:0006915">
    <property type="term" value="P:apoptotic process"/>
    <property type="evidence" value="ECO:0007669"/>
    <property type="project" value="UniProtKB-KW"/>
</dbReference>
<evidence type="ECO:0000256" key="8">
    <source>
        <dbReference type="ARBA" id="ARBA00023157"/>
    </source>
</evidence>
<reference evidence="16" key="1">
    <citation type="submission" date="2021-02" db="EMBL/GenBank/DDBJ databases">
        <title>Comparative genomics reveals that relaxation of natural selection precedes convergent phenotypic evolution of cavefish.</title>
        <authorList>
            <person name="Peng Z."/>
        </authorList>
    </citation>
    <scope>NUCLEOTIDE SEQUENCE</scope>
    <source>
        <tissue evidence="16">Muscle</tissue>
    </source>
</reference>
<dbReference type="AlphaFoldDB" id="A0A9W7TUW0"/>
<evidence type="ECO:0000256" key="9">
    <source>
        <dbReference type="ARBA" id="ARBA00023284"/>
    </source>
</evidence>
<keyword evidence="8" id="KW-1015">Disulfide bond</keyword>
<dbReference type="GO" id="GO:0051491">
    <property type="term" value="P:positive regulation of filopodium assembly"/>
    <property type="evidence" value="ECO:0007669"/>
    <property type="project" value="TreeGrafter"/>
</dbReference>
<keyword evidence="3" id="KW-1003">Cell membrane</keyword>
<evidence type="ECO:0000256" key="11">
    <source>
        <dbReference type="ARBA" id="ARBA00023289"/>
    </source>
</evidence>
<dbReference type="SUPFAM" id="SSF52833">
    <property type="entry name" value="Thioredoxin-like"/>
    <property type="match status" value="2"/>
</dbReference>
<sequence length="191" mass="21583">MADNLSWYEPRYQELKRVVTAEFTDADVTGFVGRQGSFEIEINGQLIFSKFETSGFPYEDDIMHAIQRASDGQPVEKITKSQPPCVWCGILIRPLLFTSPAGLLDINDYRNSKVKVTELKQNIGAKFPDAEVSGFVGRRGSFEVVINEHLVFSKLETGGFPYDEDIMEAIHKAKDGKPEKIARYRKDCIIL</sequence>
<dbReference type="PANTHER" id="PTHR15124:SF27">
    <property type="entry name" value="MIGRATION AND INVASION ENHANCER 1"/>
    <property type="match status" value="1"/>
</dbReference>
<organism evidence="16 17">
    <name type="scientific">Triplophysa rosa</name>
    <name type="common">Cave loach</name>
    <dbReference type="NCBI Taxonomy" id="992332"/>
    <lineage>
        <taxon>Eukaryota</taxon>
        <taxon>Metazoa</taxon>
        <taxon>Chordata</taxon>
        <taxon>Craniata</taxon>
        <taxon>Vertebrata</taxon>
        <taxon>Euteleostomi</taxon>
        <taxon>Actinopterygii</taxon>
        <taxon>Neopterygii</taxon>
        <taxon>Teleostei</taxon>
        <taxon>Ostariophysi</taxon>
        <taxon>Cypriniformes</taxon>
        <taxon>Nemacheilidae</taxon>
        <taxon>Triplophysa</taxon>
    </lineage>
</organism>
<evidence type="ECO:0000256" key="7">
    <source>
        <dbReference type="ARBA" id="ARBA00023136"/>
    </source>
</evidence>
<evidence type="ECO:0000256" key="10">
    <source>
        <dbReference type="ARBA" id="ARBA00023288"/>
    </source>
</evidence>
<protein>
    <recommendedName>
        <fullName evidence="15">Migration and invasion enhancer 1</fullName>
    </recommendedName>
</protein>
<dbReference type="InterPro" id="IPR036249">
    <property type="entry name" value="Thioredoxin-like_sf"/>
</dbReference>
<dbReference type="NCBIfam" id="TIGR02174">
    <property type="entry name" value="CXXU_selWTH"/>
    <property type="match status" value="2"/>
</dbReference>
<comment type="function">
    <text evidence="12">Increases cell migration by inducing filopodia formation at the leading edge of migrating cells. Plays a role in regulation of apoptosis, possibly through control of CASP3. May be involved in a redox-related process.</text>
</comment>
<dbReference type="GO" id="GO:0005829">
    <property type="term" value="C:cytosol"/>
    <property type="evidence" value="ECO:0007669"/>
    <property type="project" value="UniProtKB-SubCell"/>
</dbReference>
<dbReference type="InterPro" id="IPR051441">
    <property type="entry name" value="SelW_related"/>
</dbReference>
<evidence type="ECO:0000256" key="2">
    <source>
        <dbReference type="ARBA" id="ARBA00004514"/>
    </source>
</evidence>
<keyword evidence="7" id="KW-0472">Membrane</keyword>
<dbReference type="Pfam" id="PF10262">
    <property type="entry name" value="Rdx"/>
    <property type="match status" value="2"/>
</dbReference>
<evidence type="ECO:0000256" key="3">
    <source>
        <dbReference type="ARBA" id="ARBA00022475"/>
    </source>
</evidence>
<comment type="subcellular location">
    <subcellularLocation>
        <location evidence="1">Cell membrane</location>
        <topology evidence="1">Lipid-anchor</topology>
        <orientation evidence="1">Cytoplasmic side</orientation>
    </subcellularLocation>
    <subcellularLocation>
        <location evidence="2">Cytoplasm</location>
        <location evidence="2">Cytosol</location>
    </subcellularLocation>
</comment>
<evidence type="ECO:0000256" key="4">
    <source>
        <dbReference type="ARBA" id="ARBA00022490"/>
    </source>
</evidence>
<keyword evidence="17" id="KW-1185">Reference proteome</keyword>
<comment type="caution">
    <text evidence="16">The sequence shown here is derived from an EMBL/GenBank/DDBJ whole genome shotgun (WGS) entry which is preliminary data.</text>
</comment>
<dbReference type="GO" id="GO:0043066">
    <property type="term" value="P:negative regulation of apoptotic process"/>
    <property type="evidence" value="ECO:0007669"/>
    <property type="project" value="TreeGrafter"/>
</dbReference>
<evidence type="ECO:0000256" key="6">
    <source>
        <dbReference type="ARBA" id="ARBA00022990"/>
    </source>
</evidence>
<dbReference type="Proteomes" id="UP001059041">
    <property type="component" value="Linkage Group LG11"/>
</dbReference>
<evidence type="ECO:0000313" key="16">
    <source>
        <dbReference type="EMBL" id="KAI7803321.1"/>
    </source>
</evidence>
<dbReference type="Gene3D" id="3.40.30.10">
    <property type="entry name" value="Glutaredoxin"/>
    <property type="match status" value="2"/>
</dbReference>
<dbReference type="InterPro" id="IPR011893">
    <property type="entry name" value="Selenoprotein_Rdx-typ"/>
</dbReference>
<evidence type="ECO:0000256" key="12">
    <source>
        <dbReference type="ARBA" id="ARBA00055778"/>
    </source>
</evidence>
<keyword evidence="5" id="KW-0053">Apoptosis</keyword>
<dbReference type="FunFam" id="3.40.30.10:FF:000131">
    <property type="entry name" value="migration and invasion enhancer 1"/>
    <property type="match status" value="2"/>
</dbReference>
<keyword evidence="4" id="KW-0963">Cytoplasm</keyword>
<keyword evidence="10" id="KW-0449">Lipoprotein</keyword>
<gene>
    <name evidence="16" type="ORF">IRJ41_005452</name>
</gene>